<accession>A0A0G1YHQ9</accession>
<gene>
    <name evidence="8" type="ORF">UY92_C0004G0066</name>
</gene>
<dbReference type="InterPro" id="IPR007235">
    <property type="entry name" value="Glyco_trans_28_C"/>
</dbReference>
<name>A0A0G1YHQ9_9BACT</name>
<dbReference type="Proteomes" id="UP000033870">
    <property type="component" value="Unassembled WGS sequence"/>
</dbReference>
<dbReference type="Pfam" id="PF04101">
    <property type="entry name" value="Glyco_tran_28_C"/>
    <property type="match status" value="1"/>
</dbReference>
<keyword evidence="3" id="KW-0328">Glycosyltransferase</keyword>
<keyword evidence="5" id="KW-0732">Signal</keyword>
<proteinExistence type="inferred from homology"/>
<dbReference type="InterPro" id="IPR050519">
    <property type="entry name" value="Glycosyltransf_28_UgtP"/>
</dbReference>
<protein>
    <submittedName>
        <fullName evidence="8">Monogalactosyldiacylglycerol synthase</fullName>
    </submittedName>
</protein>
<evidence type="ECO:0000259" key="6">
    <source>
        <dbReference type="Pfam" id="PF04101"/>
    </source>
</evidence>
<dbReference type="Pfam" id="PF06925">
    <property type="entry name" value="MGDG_synth"/>
    <property type="match status" value="1"/>
</dbReference>
<evidence type="ECO:0000256" key="5">
    <source>
        <dbReference type="SAM" id="SignalP"/>
    </source>
</evidence>
<sequence length="371" mass="40562">MARHRLLLLSLAAGSGHVRAAEAIAAAARQECPEAVIKHIEISRYLDLGLGTGFISSFHLLARYLPFAWKMFYQTTNYRPAHEIFSLLTAPLKPLAARRLYQAITRFGPDHIICTNGIAAQALARPPERFFSPVPFSVVVTDYSFHQYWSAPGASFYFVPTAELRLAVIRETKIASDRVMVSGIPVHPRFYEQREPAALYRSCEIPPGRPMLLVLSGGQGLIDTQRIVSALFSISRPLTVIAVAGQNRGLYRELCRLAAPPHITFGVLGWTDRLDDYLRLAAAVISKPGGLTMAECEVLGRPLIAVSPIPGQEEGNARFLAATGGGAAANSVPEIIERVKDCLDRPQTKPAPETKNTPAARCILRTILSSL</sequence>
<keyword evidence="4" id="KW-0808">Transferase</keyword>
<dbReference type="PANTHER" id="PTHR43025">
    <property type="entry name" value="MONOGALACTOSYLDIACYLGLYCEROL SYNTHASE"/>
    <property type="match status" value="1"/>
</dbReference>
<dbReference type="GO" id="GO:0009247">
    <property type="term" value="P:glycolipid biosynthetic process"/>
    <property type="evidence" value="ECO:0007669"/>
    <property type="project" value="InterPro"/>
</dbReference>
<dbReference type="SUPFAM" id="SSF53756">
    <property type="entry name" value="UDP-Glycosyltransferase/glycogen phosphorylase"/>
    <property type="match status" value="1"/>
</dbReference>
<evidence type="ECO:0000313" key="9">
    <source>
        <dbReference type="Proteomes" id="UP000033870"/>
    </source>
</evidence>
<comment type="similarity">
    <text evidence="2">Belongs to the glycosyltransferase 28 family.</text>
</comment>
<dbReference type="Gene3D" id="3.40.50.2000">
    <property type="entry name" value="Glycogen Phosphorylase B"/>
    <property type="match status" value="1"/>
</dbReference>
<evidence type="ECO:0000256" key="3">
    <source>
        <dbReference type="ARBA" id="ARBA00022676"/>
    </source>
</evidence>
<feature type="domain" description="Diacylglycerol glucosyltransferase N-terminal" evidence="7">
    <location>
        <begin position="17"/>
        <end position="186"/>
    </location>
</feature>
<evidence type="ECO:0000256" key="2">
    <source>
        <dbReference type="ARBA" id="ARBA00006962"/>
    </source>
</evidence>
<dbReference type="PANTHER" id="PTHR43025:SF3">
    <property type="entry name" value="MONOGALACTOSYLDIACYLGLYCEROL SYNTHASE 1, CHLOROPLASTIC"/>
    <property type="match status" value="1"/>
</dbReference>
<dbReference type="GO" id="GO:0016020">
    <property type="term" value="C:membrane"/>
    <property type="evidence" value="ECO:0007669"/>
    <property type="project" value="UniProtKB-SubCell"/>
</dbReference>
<comment type="caution">
    <text evidence="8">The sequence shown here is derived from an EMBL/GenBank/DDBJ whole genome shotgun (WGS) entry which is preliminary data.</text>
</comment>
<reference evidence="8 9" key="1">
    <citation type="journal article" date="2015" name="Nature">
        <title>rRNA introns, odd ribosomes, and small enigmatic genomes across a large radiation of phyla.</title>
        <authorList>
            <person name="Brown C.T."/>
            <person name="Hug L.A."/>
            <person name="Thomas B.C."/>
            <person name="Sharon I."/>
            <person name="Castelle C.J."/>
            <person name="Singh A."/>
            <person name="Wilkins M.J."/>
            <person name="Williams K.H."/>
            <person name="Banfield J.F."/>
        </authorList>
    </citation>
    <scope>NUCLEOTIDE SEQUENCE [LARGE SCALE GENOMIC DNA]</scope>
</reference>
<evidence type="ECO:0000256" key="1">
    <source>
        <dbReference type="ARBA" id="ARBA00004370"/>
    </source>
</evidence>
<comment type="subcellular location">
    <subcellularLocation>
        <location evidence="1">Membrane</location>
    </subcellularLocation>
</comment>
<dbReference type="STRING" id="1619044.UY92_C0004G0066"/>
<evidence type="ECO:0000259" key="7">
    <source>
        <dbReference type="Pfam" id="PF06925"/>
    </source>
</evidence>
<dbReference type="AlphaFoldDB" id="A0A0G1YHQ9"/>
<dbReference type="GO" id="GO:0016758">
    <property type="term" value="F:hexosyltransferase activity"/>
    <property type="evidence" value="ECO:0007669"/>
    <property type="project" value="InterPro"/>
</dbReference>
<dbReference type="EMBL" id="LCRX01000004">
    <property type="protein sequence ID" value="KKW42730.1"/>
    <property type="molecule type" value="Genomic_DNA"/>
</dbReference>
<feature type="signal peptide" evidence="5">
    <location>
        <begin position="1"/>
        <end position="20"/>
    </location>
</feature>
<evidence type="ECO:0000256" key="4">
    <source>
        <dbReference type="ARBA" id="ARBA00022679"/>
    </source>
</evidence>
<feature type="domain" description="Glycosyl transferase family 28 C-terminal" evidence="6">
    <location>
        <begin position="261"/>
        <end position="354"/>
    </location>
</feature>
<feature type="chain" id="PRO_5002541065" evidence="5">
    <location>
        <begin position="21"/>
        <end position="371"/>
    </location>
</feature>
<dbReference type="InterPro" id="IPR009695">
    <property type="entry name" value="Diacylglyc_glucosyltr_N"/>
</dbReference>
<evidence type="ECO:0000313" key="8">
    <source>
        <dbReference type="EMBL" id="KKW42730.1"/>
    </source>
</evidence>
<organism evidence="8 9">
    <name type="scientific">Candidatus Magasanikbacteria bacterium GW2011_GWA2_56_11</name>
    <dbReference type="NCBI Taxonomy" id="1619044"/>
    <lineage>
        <taxon>Bacteria</taxon>
        <taxon>Candidatus Magasanikiibacteriota</taxon>
    </lineage>
</organism>